<feature type="domain" description="ABC3 transporter permease C-terminal" evidence="7">
    <location>
        <begin position="713"/>
        <end position="825"/>
    </location>
</feature>
<feature type="transmembrane region" description="Helical" evidence="6">
    <location>
        <begin position="796"/>
        <end position="817"/>
    </location>
</feature>
<evidence type="ECO:0000256" key="5">
    <source>
        <dbReference type="ARBA" id="ARBA00023136"/>
    </source>
</evidence>
<feature type="transmembrane region" description="Helical" evidence="6">
    <location>
        <begin position="709"/>
        <end position="732"/>
    </location>
</feature>
<evidence type="ECO:0000256" key="3">
    <source>
        <dbReference type="ARBA" id="ARBA00022692"/>
    </source>
</evidence>
<comment type="caution">
    <text evidence="8">The sequence shown here is derived from an EMBL/GenBank/DDBJ whole genome shotgun (WGS) entry which is preliminary data.</text>
</comment>
<keyword evidence="5 6" id="KW-0472">Membrane</keyword>
<evidence type="ECO:0000256" key="4">
    <source>
        <dbReference type="ARBA" id="ARBA00022989"/>
    </source>
</evidence>
<feature type="transmembrane region" description="Helical" evidence="6">
    <location>
        <begin position="260"/>
        <end position="276"/>
    </location>
</feature>
<dbReference type="Pfam" id="PF02687">
    <property type="entry name" value="FtsX"/>
    <property type="match status" value="1"/>
</dbReference>
<evidence type="ECO:0000256" key="2">
    <source>
        <dbReference type="ARBA" id="ARBA00022475"/>
    </source>
</evidence>
<comment type="subcellular location">
    <subcellularLocation>
        <location evidence="1">Cell membrane</location>
        <topology evidence="1">Multi-pass membrane protein</topology>
    </subcellularLocation>
</comment>
<dbReference type="PANTHER" id="PTHR30287:SF1">
    <property type="entry name" value="INNER MEMBRANE PROTEIN"/>
    <property type="match status" value="1"/>
</dbReference>
<dbReference type="OrthoDB" id="5292592at2"/>
<feature type="transmembrane region" description="Helical" evidence="6">
    <location>
        <begin position="309"/>
        <end position="335"/>
    </location>
</feature>
<reference evidence="8 9" key="1">
    <citation type="submission" date="2014-08" db="EMBL/GenBank/DDBJ databases">
        <title>Genomic and Phenotypic Diversity of Colwellia psychrerythraea strains from Disparate Marine Basins.</title>
        <authorList>
            <person name="Techtmann S.M."/>
            <person name="Stelling S.C."/>
            <person name="Utturkar S.M."/>
            <person name="Alshibli N."/>
            <person name="Harris A."/>
            <person name="Brown S.D."/>
            <person name="Hazen T.C."/>
        </authorList>
    </citation>
    <scope>NUCLEOTIDE SEQUENCE [LARGE SCALE GENOMIC DNA]</scope>
    <source>
        <strain evidence="8 9">GAB14E</strain>
    </source>
</reference>
<evidence type="ECO:0000256" key="6">
    <source>
        <dbReference type="SAM" id="Phobius"/>
    </source>
</evidence>
<feature type="transmembrane region" description="Helical" evidence="6">
    <location>
        <begin position="355"/>
        <end position="374"/>
    </location>
</feature>
<name>A0A099L3E4_COLPS</name>
<evidence type="ECO:0000313" key="9">
    <source>
        <dbReference type="Proteomes" id="UP000029868"/>
    </source>
</evidence>
<keyword evidence="2" id="KW-1003">Cell membrane</keyword>
<accession>A0A099L3E4</accession>
<sequence>MLITNKSLLENTKLAWQFYRQEFHLPQQRLLRWTQAILLIFMLALSQSSASVQQYLTQNLQGLLGADAQISQRQPLTNQQVNDLSMQVDQMVATQQIKINFSHQNSWQYISLKAVADNYPLQGELLTATSLDGNSEQSLTGPKQGEIWFDSRLFASFNLKIGDTVEIAKQAFVFTKLLKHEPDRLMEGHNVEMRAMINIRDMAALNFGEDLIHYRYLLTLDSTQIPTLQDWQQQQLPAAQFIHKQGNHPLALFWQRTENVIGLASIILFFMAAIAIEQISLKHQNKEQYFSAVCMSLGASKNTGIIVSIVKWCFSLLLLVPFALLAAAVFHWLIIHYLTASFPNLQWQWHYGLSLKTLAFVSLIFALFYLPVWYSLLKSSVAKLFNQSKSTNSNLGQKLATVVVLVIVALAYSDNALLTAMLVGAMMVTILLILLLSWLVLTLGEKLTKNLSGLLPFVFFMMKQRLVSKSTQILGVGLSAFLLLFTLMLMHDLGKTMSNYQRDHDGNLMVSKATNEQLSYIKKWAQDNGVNIRQHKSYLHAKLVEINDKSLAEHTDKPSDSMATFSREIRIHWNNQLPTNNRLLQGDWWQADSENWQQISVEQEVLTDMGLDLGDELSFIIAGQSYNFTISASHEFKPGNGSITFWIQMPTAALTHIKANHYSMASLEVSEQQQPLLAELWQKFPTLRMVSLQQMTELFDNLLAMITKVISGFSMLIILLASIVILASINAVEANEQKKNSIIMSFGFNRTTCLKLNIIEWLITAMIAACGAIVGTYLAGLLIYQSQFSLTYQPDFSWLFATLLIILISVISLGVFASRKSLNSSIRQLMAE</sequence>
<evidence type="ECO:0000259" key="7">
    <source>
        <dbReference type="Pfam" id="PF02687"/>
    </source>
</evidence>
<dbReference type="PATRIC" id="fig|28229.3.peg.128"/>
<dbReference type="Proteomes" id="UP000029868">
    <property type="component" value="Unassembled WGS sequence"/>
</dbReference>
<organism evidence="8 9">
    <name type="scientific">Colwellia psychrerythraea</name>
    <name type="common">Vibrio psychroerythus</name>
    <dbReference type="NCBI Taxonomy" id="28229"/>
    <lineage>
        <taxon>Bacteria</taxon>
        <taxon>Pseudomonadati</taxon>
        <taxon>Pseudomonadota</taxon>
        <taxon>Gammaproteobacteria</taxon>
        <taxon>Alteromonadales</taxon>
        <taxon>Colwelliaceae</taxon>
        <taxon>Colwellia</taxon>
    </lineage>
</organism>
<feature type="transmembrane region" description="Helical" evidence="6">
    <location>
        <begin position="471"/>
        <end position="490"/>
    </location>
</feature>
<dbReference type="InterPro" id="IPR038766">
    <property type="entry name" value="Membrane_comp_ABC_pdt"/>
</dbReference>
<feature type="transmembrane region" description="Helical" evidence="6">
    <location>
        <begin position="758"/>
        <end position="784"/>
    </location>
</feature>
<dbReference type="GO" id="GO:0005886">
    <property type="term" value="C:plasma membrane"/>
    <property type="evidence" value="ECO:0007669"/>
    <property type="project" value="UniProtKB-SubCell"/>
</dbReference>
<keyword evidence="4 6" id="KW-1133">Transmembrane helix</keyword>
<feature type="transmembrane region" description="Helical" evidence="6">
    <location>
        <begin position="418"/>
        <end position="441"/>
    </location>
</feature>
<feature type="transmembrane region" description="Helical" evidence="6">
    <location>
        <begin position="395"/>
        <end position="412"/>
    </location>
</feature>
<evidence type="ECO:0000313" key="8">
    <source>
        <dbReference type="EMBL" id="KGJ97386.1"/>
    </source>
</evidence>
<dbReference type="InterPro" id="IPR003838">
    <property type="entry name" value="ABC3_permease_C"/>
</dbReference>
<keyword evidence="3 6" id="KW-0812">Transmembrane</keyword>
<evidence type="ECO:0000256" key="1">
    <source>
        <dbReference type="ARBA" id="ARBA00004651"/>
    </source>
</evidence>
<proteinExistence type="predicted"/>
<dbReference type="AlphaFoldDB" id="A0A099L3E4"/>
<protein>
    <recommendedName>
        <fullName evidence="7">ABC3 transporter permease C-terminal domain-containing protein</fullName>
    </recommendedName>
</protein>
<dbReference type="PANTHER" id="PTHR30287">
    <property type="entry name" value="MEMBRANE COMPONENT OF PREDICTED ABC SUPERFAMILY METABOLITE UPTAKE TRANSPORTER"/>
    <property type="match status" value="1"/>
</dbReference>
<dbReference type="EMBL" id="JQEC01000002">
    <property type="protein sequence ID" value="KGJ97386.1"/>
    <property type="molecule type" value="Genomic_DNA"/>
</dbReference>
<gene>
    <name evidence="8" type="ORF">GAB14E_0975</name>
</gene>